<evidence type="ECO:0000256" key="2">
    <source>
        <dbReference type="SAM" id="MobiDB-lite"/>
    </source>
</evidence>
<dbReference type="EMBL" id="JAKIXB020000024">
    <property type="protein sequence ID" value="KAL1598131.1"/>
    <property type="molecule type" value="Genomic_DNA"/>
</dbReference>
<sequence>MPPGYVDSAINAPAMITQTPPRAAAPAQEPDRQPVDKRPISRGSDVGKPSTKKPKRAEACKDLPEDNTLSYANRTVASSKANLNRGSGSSRGDSAAPVTAISTQIHSATAIRVPSHLSDDEKLHWRVTKLAGYSARSELTGLEERLRTAKDAMDTAATRGQTARWEEMRATAAQAEMEVRKKEAEVYRLEGRLVEIAGAVSDEVWTEIWKED</sequence>
<organism evidence="3 4">
    <name type="scientific">Nothophoma quercina</name>
    <dbReference type="NCBI Taxonomy" id="749835"/>
    <lineage>
        <taxon>Eukaryota</taxon>
        <taxon>Fungi</taxon>
        <taxon>Dikarya</taxon>
        <taxon>Ascomycota</taxon>
        <taxon>Pezizomycotina</taxon>
        <taxon>Dothideomycetes</taxon>
        <taxon>Pleosporomycetidae</taxon>
        <taxon>Pleosporales</taxon>
        <taxon>Pleosporineae</taxon>
        <taxon>Didymellaceae</taxon>
        <taxon>Nothophoma</taxon>
    </lineage>
</organism>
<feature type="compositionally biased region" description="Basic and acidic residues" evidence="2">
    <location>
        <begin position="29"/>
        <end position="39"/>
    </location>
</feature>
<comment type="caution">
    <text evidence="3">The sequence shown here is derived from an EMBL/GenBank/DDBJ whole genome shotgun (WGS) entry which is preliminary data.</text>
</comment>
<feature type="region of interest" description="Disordered" evidence="2">
    <location>
        <begin position="1"/>
        <end position="96"/>
    </location>
</feature>
<gene>
    <name evidence="3" type="ORF">SLS59_007141</name>
</gene>
<accession>A0ABR3R135</accession>
<evidence type="ECO:0000313" key="3">
    <source>
        <dbReference type="EMBL" id="KAL1598131.1"/>
    </source>
</evidence>
<protein>
    <submittedName>
        <fullName evidence="3">Uncharacterized protein</fullName>
    </submittedName>
</protein>
<feature type="coiled-coil region" evidence="1">
    <location>
        <begin position="139"/>
        <end position="192"/>
    </location>
</feature>
<proteinExistence type="predicted"/>
<keyword evidence="4" id="KW-1185">Reference proteome</keyword>
<dbReference type="Proteomes" id="UP001521222">
    <property type="component" value="Unassembled WGS sequence"/>
</dbReference>
<name>A0ABR3R135_9PLEO</name>
<evidence type="ECO:0000256" key="1">
    <source>
        <dbReference type="SAM" id="Coils"/>
    </source>
</evidence>
<keyword evidence="1" id="KW-0175">Coiled coil</keyword>
<feature type="compositionally biased region" description="Polar residues" evidence="2">
    <location>
        <begin position="67"/>
        <end position="84"/>
    </location>
</feature>
<reference evidence="3 4" key="1">
    <citation type="submission" date="2024-02" db="EMBL/GenBank/DDBJ databases">
        <title>De novo assembly and annotation of 12 fungi associated with fruit tree decline syndrome in Ontario, Canada.</title>
        <authorList>
            <person name="Sulman M."/>
            <person name="Ellouze W."/>
            <person name="Ilyukhin E."/>
        </authorList>
    </citation>
    <scope>NUCLEOTIDE SEQUENCE [LARGE SCALE GENOMIC DNA]</scope>
    <source>
        <strain evidence="3 4">M97-236</strain>
    </source>
</reference>
<evidence type="ECO:0000313" key="4">
    <source>
        <dbReference type="Proteomes" id="UP001521222"/>
    </source>
</evidence>